<feature type="region of interest" description="Disordered" evidence="4">
    <location>
        <begin position="255"/>
        <end position="278"/>
    </location>
</feature>
<organism evidence="5 6">
    <name type="scientific">Rhizoclosmatium globosum</name>
    <dbReference type="NCBI Taxonomy" id="329046"/>
    <lineage>
        <taxon>Eukaryota</taxon>
        <taxon>Fungi</taxon>
        <taxon>Fungi incertae sedis</taxon>
        <taxon>Chytridiomycota</taxon>
        <taxon>Chytridiomycota incertae sedis</taxon>
        <taxon>Chytridiomycetes</taxon>
        <taxon>Chytridiales</taxon>
        <taxon>Chytriomycetaceae</taxon>
        <taxon>Rhizoclosmatium</taxon>
    </lineage>
</organism>
<keyword evidence="2" id="KW-0808">Transferase</keyword>
<dbReference type="InterPro" id="IPR046341">
    <property type="entry name" value="SET_dom_sf"/>
</dbReference>
<dbReference type="InterPro" id="IPR050600">
    <property type="entry name" value="SETD3_SETD6_MTase"/>
</dbReference>
<dbReference type="SUPFAM" id="SSF82199">
    <property type="entry name" value="SET domain"/>
    <property type="match status" value="2"/>
</dbReference>
<evidence type="ECO:0000313" key="6">
    <source>
        <dbReference type="Proteomes" id="UP000193642"/>
    </source>
</evidence>
<dbReference type="PIRSF" id="PIRSF011771">
    <property type="entry name" value="RMS1_SET"/>
    <property type="match status" value="1"/>
</dbReference>
<dbReference type="Proteomes" id="UP000193642">
    <property type="component" value="Unassembled WGS sequence"/>
</dbReference>
<reference evidence="5 6" key="1">
    <citation type="submission" date="2016-07" db="EMBL/GenBank/DDBJ databases">
        <title>Pervasive Adenine N6-methylation of Active Genes in Fungi.</title>
        <authorList>
            <consortium name="DOE Joint Genome Institute"/>
            <person name="Mondo S.J."/>
            <person name="Dannebaum R.O."/>
            <person name="Kuo R.C."/>
            <person name="Labutti K."/>
            <person name="Haridas S."/>
            <person name="Kuo A."/>
            <person name="Salamov A."/>
            <person name="Ahrendt S.R."/>
            <person name="Lipzen A."/>
            <person name="Sullivan W."/>
            <person name="Andreopoulos W.B."/>
            <person name="Clum A."/>
            <person name="Lindquist E."/>
            <person name="Daum C."/>
            <person name="Ramamoorthy G.K."/>
            <person name="Gryganskyi A."/>
            <person name="Culley D."/>
            <person name="Magnuson J.K."/>
            <person name="James T.Y."/>
            <person name="O'Malley M.A."/>
            <person name="Stajich J.E."/>
            <person name="Spatafora J.W."/>
            <person name="Visel A."/>
            <person name="Grigoriev I.V."/>
        </authorList>
    </citation>
    <scope>NUCLEOTIDE SEQUENCE [LARGE SCALE GENOMIC DNA]</scope>
    <source>
        <strain evidence="5 6">JEL800</strain>
    </source>
</reference>
<dbReference type="EMBL" id="MCGO01000047">
    <property type="protein sequence ID" value="ORY37932.1"/>
    <property type="molecule type" value="Genomic_DNA"/>
</dbReference>
<dbReference type="GO" id="GO:0005634">
    <property type="term" value="C:nucleus"/>
    <property type="evidence" value="ECO:0007669"/>
    <property type="project" value="TreeGrafter"/>
</dbReference>
<evidence type="ECO:0000313" key="5">
    <source>
        <dbReference type="EMBL" id="ORY37932.1"/>
    </source>
</evidence>
<accession>A0A1Y2BT44</accession>
<dbReference type="Gene3D" id="3.90.1410.10">
    <property type="entry name" value="set domain protein methyltransferase, domain 1"/>
    <property type="match status" value="2"/>
</dbReference>
<dbReference type="PANTHER" id="PTHR13271:SF34">
    <property type="entry name" value="N-LYSINE METHYLTRANSFERASE SETD6"/>
    <property type="match status" value="1"/>
</dbReference>
<keyword evidence="1" id="KW-0489">Methyltransferase</keyword>
<feature type="compositionally biased region" description="Acidic residues" evidence="4">
    <location>
        <begin position="267"/>
        <end position="278"/>
    </location>
</feature>
<keyword evidence="6" id="KW-1185">Reference proteome</keyword>
<comment type="caution">
    <text evidence="5">The sequence shown here is derived from an EMBL/GenBank/DDBJ whole genome shotgun (WGS) entry which is preliminary data.</text>
</comment>
<dbReference type="GO" id="GO:0032259">
    <property type="term" value="P:methylation"/>
    <property type="evidence" value="ECO:0007669"/>
    <property type="project" value="UniProtKB-KW"/>
</dbReference>
<dbReference type="InterPro" id="IPR036464">
    <property type="entry name" value="Rubisco_LSMT_subst-bd_sf"/>
</dbReference>
<dbReference type="AlphaFoldDB" id="A0A1Y2BT44"/>
<keyword evidence="3" id="KW-0949">S-adenosyl-L-methionine</keyword>
<dbReference type="PANTHER" id="PTHR13271">
    <property type="entry name" value="UNCHARACTERIZED PUTATIVE METHYLTRANSFERASE"/>
    <property type="match status" value="1"/>
</dbReference>
<evidence type="ECO:0000256" key="3">
    <source>
        <dbReference type="ARBA" id="ARBA00022691"/>
    </source>
</evidence>
<dbReference type="STRING" id="329046.A0A1Y2BT44"/>
<feature type="region of interest" description="Disordered" evidence="4">
    <location>
        <begin position="295"/>
        <end position="320"/>
    </location>
</feature>
<proteinExistence type="predicted"/>
<protein>
    <submittedName>
        <fullName evidence="5">SET domain-containing protein</fullName>
    </submittedName>
</protein>
<dbReference type="GO" id="GO:0016279">
    <property type="term" value="F:protein-lysine N-methyltransferase activity"/>
    <property type="evidence" value="ECO:0007669"/>
    <property type="project" value="InterPro"/>
</dbReference>
<gene>
    <name evidence="5" type="ORF">BCR33DRAFT_769513</name>
</gene>
<evidence type="ECO:0000256" key="4">
    <source>
        <dbReference type="SAM" id="MobiDB-lite"/>
    </source>
</evidence>
<evidence type="ECO:0000256" key="2">
    <source>
        <dbReference type="ARBA" id="ARBA00022679"/>
    </source>
</evidence>
<dbReference type="Gene3D" id="3.90.1420.10">
    <property type="entry name" value="Rubisco LSMT, substrate-binding domain"/>
    <property type="match status" value="1"/>
</dbReference>
<dbReference type="InterPro" id="IPR011383">
    <property type="entry name" value="N-lys_methylase_SETD6"/>
</dbReference>
<name>A0A1Y2BT44_9FUNG</name>
<dbReference type="OrthoDB" id="441812at2759"/>
<evidence type="ECO:0000256" key="1">
    <source>
        <dbReference type="ARBA" id="ARBA00022603"/>
    </source>
</evidence>
<dbReference type="CDD" id="cd10527">
    <property type="entry name" value="SET_LSMT"/>
    <property type="match status" value="1"/>
</dbReference>
<sequence length="577" mass="64399">MSPKKPLTAALRAKSHHSPSKDSLLQWFKDQKIEYDSRMMKIHCSPTSEFHVTTNSEAIPTNTVIGTVPKTACLSARNSGISNLIEEAGFTGTLALSIALLFERSQLHQGNGTPWSSYIASLPTHAQTPLFWDAESTKLLSPTDLTIEEDKSCLDSDFDEHVFPFIESHPIVFPRRSAGEWRKEFMECITIVTSRAFLVDAFHGEALVPFADLFNHKSGAETIHIKGGGDVCEDCGAVEGTCGCLDSDDEMLDPHHEHDPNGGCCGEDSDGMETDSETEDVDWLYHLDEAVPELAGGKAKPAESSPRKRNSDEPASEDSLKITMIHSVKPNTEIFNTYGNHSNSKLLNLYGFAEINNPNNNVQVDLEHLCATVMNIIGANVLVERCRFWNQVGQKAVDYIIHNKKDSQIEEEINWGDDDEGGEDSAVDQFIQQPPDLFNFSNNGKASTHLLAFLQIAFLNSKAFQVFTKSEDAVLKYIRHIVENELLSWSATPADGTIKSSKSVNSTLRPDIRHIITVLRSLALHRVSRYESVHIEQELTELQEAIATKNYSPKRWALIVRTEEQRILNEALKRYCI</sequence>